<evidence type="ECO:0000313" key="3">
    <source>
        <dbReference type="Proteomes" id="UP000813444"/>
    </source>
</evidence>
<dbReference type="AlphaFoldDB" id="A0A8K0WKA8"/>
<proteinExistence type="predicted"/>
<accession>A0A8K0WKA8</accession>
<evidence type="ECO:0000256" key="1">
    <source>
        <dbReference type="SAM" id="Phobius"/>
    </source>
</evidence>
<name>A0A8K0WKA8_9HYPO</name>
<organism evidence="2 3">
    <name type="scientific">Stachybotrys elegans</name>
    <dbReference type="NCBI Taxonomy" id="80388"/>
    <lineage>
        <taxon>Eukaryota</taxon>
        <taxon>Fungi</taxon>
        <taxon>Dikarya</taxon>
        <taxon>Ascomycota</taxon>
        <taxon>Pezizomycotina</taxon>
        <taxon>Sordariomycetes</taxon>
        <taxon>Hypocreomycetidae</taxon>
        <taxon>Hypocreales</taxon>
        <taxon>Stachybotryaceae</taxon>
        <taxon>Stachybotrys</taxon>
    </lineage>
</organism>
<dbReference type="EMBL" id="JAGPNK010000023">
    <property type="protein sequence ID" value="KAH7304409.1"/>
    <property type="molecule type" value="Genomic_DNA"/>
</dbReference>
<sequence>MDDYAFEQAIKRCRAVSEDIQCLEMLSYSDSSLDSIKHQPLVPDEFDNFLHRRGIFAPAILPDTVHLTAGVRLILQENARHPETFAPERISMMPGHYTSMMAALHLPRIAIETSSATIFRKSDVRKKGKTRGWELLLCYDFSTRITTGFCKGTESSNVSKFIEQLKSCASEMSHAMLLPVIMFSLESSPAVDAKQRGARDWLKRLEKEISMGLDIEEGDSYTRFSNTAFDTMNRDLVECQAQVLWTRPKAYSSIIDSIEEAAQLFMQTLPESERSLAIESFHTRILSRLRLYKERWKGMEMYIDTTMQRLEIQRSALYNIMAQKESKLNFQIAADQKMLAHMSKRESEAMKGISLLGTIFLPGAFIGSIFSTTFFDFKDAPNMASVVSSRFWLYWAVTIPFTLVIVALYYLLEKRRLRSYAIEDADLQRDLDRMELDIISAMRNRTLSKTTTWNKGDEWKIL</sequence>
<reference evidence="2" key="1">
    <citation type="journal article" date="2021" name="Nat. Commun.">
        <title>Genetic determinants of endophytism in the Arabidopsis root mycobiome.</title>
        <authorList>
            <person name="Mesny F."/>
            <person name="Miyauchi S."/>
            <person name="Thiergart T."/>
            <person name="Pickel B."/>
            <person name="Atanasova L."/>
            <person name="Karlsson M."/>
            <person name="Huettel B."/>
            <person name="Barry K.W."/>
            <person name="Haridas S."/>
            <person name="Chen C."/>
            <person name="Bauer D."/>
            <person name="Andreopoulos W."/>
            <person name="Pangilinan J."/>
            <person name="LaButti K."/>
            <person name="Riley R."/>
            <person name="Lipzen A."/>
            <person name="Clum A."/>
            <person name="Drula E."/>
            <person name="Henrissat B."/>
            <person name="Kohler A."/>
            <person name="Grigoriev I.V."/>
            <person name="Martin F.M."/>
            <person name="Hacquard S."/>
        </authorList>
    </citation>
    <scope>NUCLEOTIDE SEQUENCE</scope>
    <source>
        <strain evidence="2">MPI-CAGE-CH-0235</strain>
    </source>
</reference>
<feature type="transmembrane region" description="Helical" evidence="1">
    <location>
        <begin position="391"/>
        <end position="412"/>
    </location>
</feature>
<keyword evidence="1" id="KW-0812">Transmembrane</keyword>
<dbReference type="Proteomes" id="UP000813444">
    <property type="component" value="Unassembled WGS sequence"/>
</dbReference>
<protein>
    <submittedName>
        <fullName evidence="2">Uncharacterized protein</fullName>
    </submittedName>
</protein>
<keyword evidence="1" id="KW-1133">Transmembrane helix</keyword>
<keyword evidence="1" id="KW-0472">Membrane</keyword>
<feature type="transmembrane region" description="Helical" evidence="1">
    <location>
        <begin position="352"/>
        <end position="371"/>
    </location>
</feature>
<evidence type="ECO:0000313" key="2">
    <source>
        <dbReference type="EMBL" id="KAH7304409.1"/>
    </source>
</evidence>
<gene>
    <name evidence="2" type="ORF">B0I35DRAFT_471921</name>
</gene>
<keyword evidence="3" id="KW-1185">Reference proteome</keyword>
<comment type="caution">
    <text evidence="2">The sequence shown here is derived from an EMBL/GenBank/DDBJ whole genome shotgun (WGS) entry which is preliminary data.</text>
</comment>
<dbReference type="OrthoDB" id="2830640at2759"/>
<dbReference type="Gene3D" id="1.20.58.340">
    <property type="entry name" value="Magnesium transport protein CorA, transmembrane region"/>
    <property type="match status" value="1"/>
</dbReference>